<evidence type="ECO:0000259" key="7">
    <source>
        <dbReference type="PROSITE" id="PS51379"/>
    </source>
</evidence>
<dbReference type="PANTHER" id="PTHR32479:SF20">
    <property type="entry name" value="GLYCOLATE OXIDASE IRON-SULFUR SUBUNIT"/>
    <property type="match status" value="1"/>
</dbReference>
<feature type="domain" description="4Fe-4S ferredoxin-type" evidence="7">
    <location>
        <begin position="60"/>
        <end position="89"/>
    </location>
</feature>
<comment type="catalytic activity">
    <reaction evidence="6">
        <text>glycolate + A = glyoxylate + AH2</text>
        <dbReference type="Rhea" id="RHEA:21264"/>
        <dbReference type="ChEBI" id="CHEBI:13193"/>
        <dbReference type="ChEBI" id="CHEBI:17499"/>
        <dbReference type="ChEBI" id="CHEBI:29805"/>
        <dbReference type="ChEBI" id="CHEBI:36655"/>
        <dbReference type="EC" id="1.1.99.14"/>
    </reaction>
</comment>
<dbReference type="Gene3D" id="1.10.1060.10">
    <property type="entry name" value="Alpha-helical ferredoxin"/>
    <property type="match status" value="1"/>
</dbReference>
<evidence type="ECO:0000313" key="9">
    <source>
        <dbReference type="Proteomes" id="UP000515847"/>
    </source>
</evidence>
<evidence type="ECO:0000313" key="8">
    <source>
        <dbReference type="EMBL" id="QNB46935.1"/>
    </source>
</evidence>
<dbReference type="PIRSF" id="PIRSF000139">
    <property type="entry name" value="Glc_ox_4Fe-4S"/>
    <property type="match status" value="1"/>
</dbReference>
<dbReference type="InterPro" id="IPR012257">
    <property type="entry name" value="Glc_ox_4Fe-4S"/>
</dbReference>
<evidence type="ECO:0000256" key="2">
    <source>
        <dbReference type="ARBA" id="ARBA00022723"/>
    </source>
</evidence>
<evidence type="ECO:0000256" key="4">
    <source>
        <dbReference type="ARBA" id="ARBA00023004"/>
    </source>
</evidence>
<dbReference type="GO" id="GO:0046872">
    <property type="term" value="F:metal ion binding"/>
    <property type="evidence" value="ECO:0007669"/>
    <property type="project" value="UniProtKB-UniRule"/>
</dbReference>
<feature type="domain" description="4Fe-4S ferredoxin-type" evidence="7">
    <location>
        <begin position="9"/>
        <end position="39"/>
    </location>
</feature>
<protein>
    <recommendedName>
        <fullName evidence="6">Glycolate oxidase iron-sulfur subunit</fullName>
        <ecNumber evidence="6">1.1.99.14</ecNumber>
    </recommendedName>
</protein>
<dbReference type="OrthoDB" id="5241828at2"/>
<comment type="function">
    <text evidence="6">Component of a complex that catalyzes the oxidation of glycolate to glyoxylate.</text>
</comment>
<keyword evidence="5 6" id="KW-0411">Iron-sulfur</keyword>
<keyword evidence="9" id="KW-1185">Reference proteome</keyword>
<gene>
    <name evidence="8" type="ORF">BR63_11810</name>
</gene>
<organism evidence="8 9">
    <name type="scientific">Thermanaerosceptrum fracticalcis</name>
    <dbReference type="NCBI Taxonomy" id="1712410"/>
    <lineage>
        <taxon>Bacteria</taxon>
        <taxon>Bacillati</taxon>
        <taxon>Bacillota</taxon>
        <taxon>Clostridia</taxon>
        <taxon>Eubacteriales</taxon>
        <taxon>Peptococcaceae</taxon>
        <taxon>Thermanaerosceptrum</taxon>
    </lineage>
</organism>
<dbReference type="EMBL" id="CP045798">
    <property type="protein sequence ID" value="QNB46935.1"/>
    <property type="molecule type" value="Genomic_DNA"/>
</dbReference>
<dbReference type="AlphaFoldDB" id="A0A7G6E4D1"/>
<dbReference type="InterPro" id="IPR017896">
    <property type="entry name" value="4Fe4S_Fe-S-bd"/>
</dbReference>
<proteinExistence type="predicted"/>
<dbReference type="PROSITE" id="PS00198">
    <property type="entry name" value="4FE4S_FER_1"/>
    <property type="match status" value="1"/>
</dbReference>
<dbReference type="SUPFAM" id="SSF46548">
    <property type="entry name" value="alpha-helical ferredoxin"/>
    <property type="match status" value="1"/>
</dbReference>
<comment type="catalytic activity">
    <reaction evidence="6">
        <text>(R)-lactate + A = pyruvate + AH2</text>
        <dbReference type="Rhea" id="RHEA:15089"/>
        <dbReference type="ChEBI" id="CHEBI:13193"/>
        <dbReference type="ChEBI" id="CHEBI:15361"/>
        <dbReference type="ChEBI" id="CHEBI:16004"/>
        <dbReference type="ChEBI" id="CHEBI:17499"/>
    </reaction>
</comment>
<dbReference type="Proteomes" id="UP000515847">
    <property type="component" value="Chromosome"/>
</dbReference>
<name>A0A7G6E4D1_THEFR</name>
<dbReference type="KEGG" id="tfr:BR63_11810"/>
<evidence type="ECO:0000256" key="5">
    <source>
        <dbReference type="ARBA" id="ARBA00023014"/>
    </source>
</evidence>
<keyword evidence="1 6" id="KW-0004">4Fe-4S</keyword>
<dbReference type="PROSITE" id="PS51379">
    <property type="entry name" value="4FE4S_FER_2"/>
    <property type="match status" value="2"/>
</dbReference>
<dbReference type="RefSeq" id="WP_034420375.1">
    <property type="nucleotide sequence ID" value="NZ_CP045798.1"/>
</dbReference>
<keyword evidence="2 6" id="KW-0479">Metal-binding</keyword>
<keyword evidence="4 6" id="KW-0408">Iron</keyword>
<keyword evidence="6" id="KW-0813">Transport</keyword>
<sequence>MGEVMIGLEEYRRNLTYCLQCGLCLGECPVFRSSRLASLTSRGRMRILYALVEGELTVTGRLSEILDQCLMCEACSSLCPSGMPVAQIMAVARHLIKTREGLPFTKKITLWALSDLERAGKLAQLADPFCSLATDRVSDGLIPKGLFKKFMPLHQLPKFGEQSFLERYGGIHRPGQKPVKRVGYFVGCMTNLCYQSTGKAVLQHLLDGGYEVVIPRDQQCCGLPAFTYGDLEEARKKARENLQIFRAAKVDMVVADCASCANMWKENVGMVLAKDKPEEILPVMEVMGFLARENSLPKKLSQTGGLKVAYHAPCHTRREEISRQALRQVLYYNEGAQYIAMETETKCCGGGGSFGLLHPELLKGIQREKIEEIQEKKPDILITTCPSCRMYLTSGVRGAGLSTQICHPLELV</sequence>
<evidence type="ECO:0000256" key="3">
    <source>
        <dbReference type="ARBA" id="ARBA00022737"/>
    </source>
</evidence>
<keyword evidence="3" id="KW-0677">Repeat</keyword>
<dbReference type="PANTHER" id="PTHR32479">
    <property type="entry name" value="GLYCOLATE OXIDASE IRON-SULFUR SUBUNIT"/>
    <property type="match status" value="1"/>
</dbReference>
<accession>A0A7G6E4D1</accession>
<dbReference type="GO" id="GO:0051539">
    <property type="term" value="F:4 iron, 4 sulfur cluster binding"/>
    <property type="evidence" value="ECO:0007669"/>
    <property type="project" value="UniProtKB-UniRule"/>
</dbReference>
<reference evidence="8 9" key="1">
    <citation type="journal article" date="2019" name="Front. Microbiol.">
        <title>Thermoanaerosceptrum fracticalcis gen. nov. sp. nov., a Novel Fumarate-Fermenting Microorganism From a Deep Fractured Carbonate Aquifer of the US Great Basin.</title>
        <authorList>
            <person name="Hamilton-Brehm S.D."/>
            <person name="Stewart L.E."/>
            <person name="Zavarin M."/>
            <person name="Caldwell M."/>
            <person name="Lawson P.A."/>
            <person name="Onstott T.C."/>
            <person name="Grzymski J."/>
            <person name="Neveux I."/>
            <person name="Lollar B.S."/>
            <person name="Russell C.E."/>
            <person name="Moser D.P."/>
        </authorList>
    </citation>
    <scope>NUCLEOTIDE SEQUENCE [LARGE SCALE GENOMIC DNA]</scope>
    <source>
        <strain evidence="8 9">DRI-13</strain>
    </source>
</reference>
<evidence type="ECO:0000256" key="1">
    <source>
        <dbReference type="ARBA" id="ARBA00022485"/>
    </source>
</evidence>
<dbReference type="InterPro" id="IPR004017">
    <property type="entry name" value="Cys_rich_dom"/>
</dbReference>
<comment type="cofactor">
    <cofactor evidence="6">
        <name>[4Fe-4S] cluster</name>
        <dbReference type="ChEBI" id="CHEBI:49883"/>
    </cofactor>
    <text evidence="6">Binds 2 [4Fe-4S] clusters.</text>
</comment>
<dbReference type="Pfam" id="PF02754">
    <property type="entry name" value="CCG"/>
    <property type="match status" value="2"/>
</dbReference>
<dbReference type="InterPro" id="IPR009051">
    <property type="entry name" value="Helical_ferredxn"/>
</dbReference>
<keyword evidence="6" id="KW-0249">Electron transport</keyword>
<dbReference type="GO" id="GO:0019154">
    <property type="term" value="F:glycolate dehydrogenase activity"/>
    <property type="evidence" value="ECO:0007669"/>
    <property type="project" value="UniProtKB-EC"/>
</dbReference>
<evidence type="ECO:0000256" key="6">
    <source>
        <dbReference type="PIRNR" id="PIRNR000139"/>
    </source>
</evidence>
<dbReference type="InterPro" id="IPR017900">
    <property type="entry name" value="4Fe4S_Fe_S_CS"/>
</dbReference>
<dbReference type="EC" id="1.1.99.14" evidence="6"/>
<dbReference type="Pfam" id="PF13183">
    <property type="entry name" value="Fer4_8"/>
    <property type="match status" value="1"/>
</dbReference>